<proteinExistence type="predicted"/>
<reference evidence="1" key="2">
    <citation type="submission" date="2020-03" db="EMBL/GenBank/DDBJ databases">
        <title>Flavobacteriaceae bacterium strain TP-CH-4, a member of the family Flavobacteriaceae isolated from a deep-sea seamount.</title>
        <authorList>
            <person name="Zhang D.-C."/>
        </authorList>
    </citation>
    <scope>NUCLEOTIDE SEQUENCE</scope>
    <source>
        <strain evidence="1">TP-CH-4</strain>
    </source>
</reference>
<name>A0A967AQZ6_9FLAO</name>
<dbReference type="RefSeq" id="WP_152572430.1">
    <property type="nucleotide sequence ID" value="NZ_VIKU02000001.1"/>
</dbReference>
<dbReference type="EMBL" id="VIKU02000001">
    <property type="protein sequence ID" value="NHF57905.1"/>
    <property type="molecule type" value="Genomic_DNA"/>
</dbReference>
<evidence type="ECO:0000313" key="1">
    <source>
        <dbReference type="EMBL" id="NHF57905.1"/>
    </source>
</evidence>
<dbReference type="Proteomes" id="UP000707206">
    <property type="component" value="Unassembled WGS sequence"/>
</dbReference>
<accession>A0A967AQZ6</accession>
<dbReference type="AlphaFoldDB" id="A0A967AQZ6"/>
<protein>
    <submittedName>
        <fullName evidence="1">Uncharacterized protein</fullName>
    </submittedName>
</protein>
<reference evidence="1" key="1">
    <citation type="submission" date="2019-07" db="EMBL/GenBank/DDBJ databases">
        <authorList>
            <person name="De-Chao Zhang Q."/>
        </authorList>
    </citation>
    <scope>NUCLEOTIDE SEQUENCE</scope>
    <source>
        <strain evidence="1">TP-CH-4</strain>
    </source>
</reference>
<organism evidence="1 2">
    <name type="scientific">Pelagihabitans pacificus</name>
    <dbReference type="NCBI Taxonomy" id="2696054"/>
    <lineage>
        <taxon>Bacteria</taxon>
        <taxon>Pseudomonadati</taxon>
        <taxon>Bacteroidota</taxon>
        <taxon>Flavobacteriia</taxon>
        <taxon>Flavobacteriales</taxon>
        <taxon>Flavobacteriaceae</taxon>
        <taxon>Pelagihabitans</taxon>
    </lineage>
</organism>
<sequence length="59" mass="6480">MMTFFTILFILIGANAFFMFFSLSGVSEKAGKTTKGDSNATDSKIYPIDLVSSKYKKAV</sequence>
<comment type="caution">
    <text evidence="1">The sequence shown here is derived from an EMBL/GenBank/DDBJ whole genome shotgun (WGS) entry which is preliminary data.</text>
</comment>
<evidence type="ECO:0000313" key="2">
    <source>
        <dbReference type="Proteomes" id="UP000707206"/>
    </source>
</evidence>
<gene>
    <name evidence="1" type="ORF">FK220_001030</name>
</gene>
<keyword evidence="2" id="KW-1185">Reference proteome</keyword>